<feature type="region of interest" description="Disordered" evidence="5">
    <location>
        <begin position="671"/>
        <end position="824"/>
    </location>
</feature>
<gene>
    <name evidence="8" type="ORF">GCK32_001987</name>
</gene>
<protein>
    <submittedName>
        <fullName evidence="8">Sulfate transporter</fullName>
    </submittedName>
</protein>
<dbReference type="InterPro" id="IPR036513">
    <property type="entry name" value="STAS_dom_sf"/>
</dbReference>
<evidence type="ECO:0000259" key="7">
    <source>
        <dbReference type="PROSITE" id="PS50801"/>
    </source>
</evidence>
<evidence type="ECO:0000256" key="2">
    <source>
        <dbReference type="ARBA" id="ARBA00022692"/>
    </source>
</evidence>
<dbReference type="InterPro" id="IPR011547">
    <property type="entry name" value="SLC26A/SulP_dom"/>
</dbReference>
<feature type="compositionally biased region" description="Polar residues" evidence="5">
    <location>
        <begin position="707"/>
        <end position="716"/>
    </location>
</feature>
<dbReference type="EMBL" id="WIXE01005930">
    <property type="protein sequence ID" value="KAK5981748.1"/>
    <property type="molecule type" value="Genomic_DNA"/>
</dbReference>
<evidence type="ECO:0000313" key="9">
    <source>
        <dbReference type="Proteomes" id="UP001331761"/>
    </source>
</evidence>
<comment type="subcellular location">
    <subcellularLocation>
        <location evidence="1">Membrane</location>
        <topology evidence="1">Multi-pass membrane protein</topology>
    </subcellularLocation>
</comment>
<evidence type="ECO:0000256" key="5">
    <source>
        <dbReference type="SAM" id="MobiDB-lite"/>
    </source>
</evidence>
<name>A0AAN8G693_TRICO</name>
<dbReference type="AlphaFoldDB" id="A0AAN8G693"/>
<evidence type="ECO:0000256" key="4">
    <source>
        <dbReference type="ARBA" id="ARBA00023136"/>
    </source>
</evidence>
<dbReference type="SUPFAM" id="SSF52091">
    <property type="entry name" value="SpoIIaa-like"/>
    <property type="match status" value="1"/>
</dbReference>
<feature type="transmembrane region" description="Helical" evidence="6">
    <location>
        <begin position="21"/>
        <end position="43"/>
    </location>
</feature>
<sequence>MGRVPVTKWLPAYNWRQDLRADIIGGLMLSIMTLPQGLAYGYLVGVPPIYGLITAIFGPIFYAVFGSSKHTSPGSFAIAALMVGGVVEQFGSKPPHAGNNDTAPQRLCCKASASAVPPDEAVGIASSVTLLAGLWQIFFGLLNAGLLAVWLSDHLVQGLTSGAAIHVFTSQLKSMTGVDGVPPTSEAFGLIKFYLCFFRRLHTIKIPSAVVSIISISLLLLSNYFMDPILRKWTKVKFPMEFVLVAFSTLIVFLAEGTRYDINVPIVGKVESGIPAPRVPPLDQADVLIWQALSISIISFVIHIALAKLISKKLNYEIDANQEWFALGAMNAIASFFGCFASGSSLGRTMMQVKFGTKSQMSTLVCCTVMVGFVYGAASFIYHLPKVRIQECQTAILAAIIVVAMKDLFIQLFRGLRLCKESIVDFMIFLVTFVAVILINVNMGLIVGIAFALLSVVFRTQWADSTCMGRIPGTSDFKGLGHYRSAEEIPGIKVFRFDAPLYFANAELFILSVHNACGLNPVLVRSKLNERAAAEAKAKSQSEQNMDASKGTSDMQLRFVGRRVAEATDSVMEDPTEHVVTQLTHIIIDCSSIPYVDLMGKDALAQTYADYSTIDITVLMANCKVAVRQLFETTDFYQKVPKNRMFVNVNDAVIQALKEQRQRFPERNVTMDTSDVHAQVSKDPVALSPAPRTVISNVNEEREEETQSAVSATPSTLRGDLSTTRTTRKKASKVKKSILKTDRKKKEELADKKKKEESVGDKKKKEEPAKKDADKKKKEESVVDKKKKDEHTKKDEKKKEEGKRVLWLRPFAKASRKPDLEKTQ</sequence>
<feature type="transmembrane region" description="Helical" evidence="6">
    <location>
        <begin position="323"/>
        <end position="341"/>
    </location>
</feature>
<keyword evidence="4 6" id="KW-0472">Membrane</keyword>
<feature type="transmembrane region" description="Helical" evidence="6">
    <location>
        <begin position="238"/>
        <end position="255"/>
    </location>
</feature>
<feature type="transmembrane region" description="Helical" evidence="6">
    <location>
        <begin position="394"/>
        <end position="414"/>
    </location>
</feature>
<feature type="transmembrane region" description="Helical" evidence="6">
    <location>
        <begin position="361"/>
        <end position="382"/>
    </location>
</feature>
<accession>A0AAN8G693</accession>
<evidence type="ECO:0000256" key="1">
    <source>
        <dbReference type="ARBA" id="ARBA00004141"/>
    </source>
</evidence>
<keyword evidence="3 6" id="KW-1133">Transmembrane helix</keyword>
<organism evidence="8 9">
    <name type="scientific">Trichostrongylus colubriformis</name>
    <name type="common">Black scour worm</name>
    <dbReference type="NCBI Taxonomy" id="6319"/>
    <lineage>
        <taxon>Eukaryota</taxon>
        <taxon>Metazoa</taxon>
        <taxon>Ecdysozoa</taxon>
        <taxon>Nematoda</taxon>
        <taxon>Chromadorea</taxon>
        <taxon>Rhabditida</taxon>
        <taxon>Rhabditina</taxon>
        <taxon>Rhabditomorpha</taxon>
        <taxon>Strongyloidea</taxon>
        <taxon>Trichostrongylidae</taxon>
        <taxon>Trichostrongylus</taxon>
    </lineage>
</organism>
<reference evidence="8 9" key="1">
    <citation type="submission" date="2019-10" db="EMBL/GenBank/DDBJ databases">
        <title>Assembly and Annotation for the nematode Trichostrongylus colubriformis.</title>
        <authorList>
            <person name="Martin J."/>
        </authorList>
    </citation>
    <scope>NUCLEOTIDE SEQUENCE [LARGE SCALE GENOMIC DNA]</scope>
    <source>
        <strain evidence="8">G859</strain>
        <tissue evidence="8">Whole worm</tissue>
    </source>
</reference>
<evidence type="ECO:0000256" key="3">
    <source>
        <dbReference type="ARBA" id="ARBA00022989"/>
    </source>
</evidence>
<dbReference type="CDD" id="cd07042">
    <property type="entry name" value="STAS_SulP_like_sulfate_transporter"/>
    <property type="match status" value="1"/>
</dbReference>
<dbReference type="Pfam" id="PF01740">
    <property type="entry name" value="STAS"/>
    <property type="match status" value="1"/>
</dbReference>
<dbReference type="PANTHER" id="PTHR11814">
    <property type="entry name" value="SULFATE TRANSPORTER"/>
    <property type="match status" value="1"/>
</dbReference>
<dbReference type="InterPro" id="IPR001902">
    <property type="entry name" value="SLC26A/SulP_fam"/>
</dbReference>
<keyword evidence="2 6" id="KW-0812">Transmembrane</keyword>
<dbReference type="Proteomes" id="UP001331761">
    <property type="component" value="Unassembled WGS sequence"/>
</dbReference>
<evidence type="ECO:0000313" key="8">
    <source>
        <dbReference type="EMBL" id="KAK5981748.1"/>
    </source>
</evidence>
<evidence type="ECO:0000256" key="6">
    <source>
        <dbReference type="SAM" id="Phobius"/>
    </source>
</evidence>
<comment type="caution">
    <text evidence="8">The sequence shown here is derived from an EMBL/GenBank/DDBJ whole genome shotgun (WGS) entry which is preliminary data.</text>
</comment>
<dbReference type="InterPro" id="IPR002645">
    <property type="entry name" value="STAS_dom"/>
</dbReference>
<feature type="compositionally biased region" description="Basic residues" evidence="5">
    <location>
        <begin position="726"/>
        <end position="738"/>
    </location>
</feature>
<feature type="domain" description="STAS" evidence="7">
    <location>
        <begin position="482"/>
        <end position="656"/>
    </location>
</feature>
<feature type="transmembrane region" description="Helical" evidence="6">
    <location>
        <begin position="49"/>
        <end position="65"/>
    </location>
</feature>
<dbReference type="GO" id="GO:0055085">
    <property type="term" value="P:transmembrane transport"/>
    <property type="evidence" value="ECO:0007669"/>
    <property type="project" value="InterPro"/>
</dbReference>
<proteinExistence type="predicted"/>
<dbReference type="Pfam" id="PF00916">
    <property type="entry name" value="Sulfate_transp"/>
    <property type="match status" value="1"/>
</dbReference>
<keyword evidence="9" id="KW-1185">Reference proteome</keyword>
<dbReference type="GO" id="GO:0016020">
    <property type="term" value="C:membrane"/>
    <property type="evidence" value="ECO:0007669"/>
    <property type="project" value="UniProtKB-SubCell"/>
</dbReference>
<feature type="transmembrane region" description="Helical" evidence="6">
    <location>
        <begin position="426"/>
        <end position="458"/>
    </location>
</feature>
<feature type="compositionally biased region" description="Basic and acidic residues" evidence="5">
    <location>
        <begin position="739"/>
        <end position="804"/>
    </location>
</feature>
<dbReference type="Gene3D" id="3.30.750.24">
    <property type="entry name" value="STAS domain"/>
    <property type="match status" value="1"/>
</dbReference>
<feature type="transmembrane region" description="Helical" evidence="6">
    <location>
        <begin position="288"/>
        <end position="311"/>
    </location>
</feature>
<feature type="transmembrane region" description="Helical" evidence="6">
    <location>
        <begin position="206"/>
        <end position="226"/>
    </location>
</feature>
<feature type="transmembrane region" description="Helical" evidence="6">
    <location>
        <begin position="128"/>
        <end position="151"/>
    </location>
</feature>
<dbReference type="PROSITE" id="PS50801">
    <property type="entry name" value="STAS"/>
    <property type="match status" value="1"/>
</dbReference>